<keyword evidence="1" id="KW-0175">Coiled coil</keyword>
<gene>
    <name evidence="2" type="ORF">EXIGLDRAFT_703011</name>
</gene>
<proteinExistence type="predicted"/>
<feature type="coiled-coil region" evidence="1">
    <location>
        <begin position="187"/>
        <end position="214"/>
    </location>
</feature>
<dbReference type="InParanoid" id="A0A165L9U3"/>
<dbReference type="EMBL" id="KV425928">
    <property type="protein sequence ID" value="KZV97572.1"/>
    <property type="molecule type" value="Genomic_DNA"/>
</dbReference>
<dbReference type="AlphaFoldDB" id="A0A165L9U3"/>
<evidence type="ECO:0000256" key="1">
    <source>
        <dbReference type="SAM" id="Coils"/>
    </source>
</evidence>
<evidence type="ECO:0000313" key="2">
    <source>
        <dbReference type="EMBL" id="KZV97572.1"/>
    </source>
</evidence>
<name>A0A165L9U3_EXIGL</name>
<accession>A0A165L9U3</accession>
<organism evidence="2 3">
    <name type="scientific">Exidia glandulosa HHB12029</name>
    <dbReference type="NCBI Taxonomy" id="1314781"/>
    <lineage>
        <taxon>Eukaryota</taxon>
        <taxon>Fungi</taxon>
        <taxon>Dikarya</taxon>
        <taxon>Basidiomycota</taxon>
        <taxon>Agaricomycotina</taxon>
        <taxon>Agaricomycetes</taxon>
        <taxon>Auriculariales</taxon>
        <taxon>Exidiaceae</taxon>
        <taxon>Exidia</taxon>
    </lineage>
</organism>
<protein>
    <submittedName>
        <fullName evidence="2">Uncharacterized protein</fullName>
    </submittedName>
</protein>
<reference evidence="2 3" key="1">
    <citation type="journal article" date="2016" name="Mol. Biol. Evol.">
        <title>Comparative Genomics of Early-Diverging Mushroom-Forming Fungi Provides Insights into the Origins of Lignocellulose Decay Capabilities.</title>
        <authorList>
            <person name="Nagy L.G."/>
            <person name="Riley R."/>
            <person name="Tritt A."/>
            <person name="Adam C."/>
            <person name="Daum C."/>
            <person name="Floudas D."/>
            <person name="Sun H."/>
            <person name="Yadav J.S."/>
            <person name="Pangilinan J."/>
            <person name="Larsson K.H."/>
            <person name="Matsuura K."/>
            <person name="Barry K."/>
            <person name="Labutti K."/>
            <person name="Kuo R."/>
            <person name="Ohm R.A."/>
            <person name="Bhattacharya S.S."/>
            <person name="Shirouzu T."/>
            <person name="Yoshinaga Y."/>
            <person name="Martin F.M."/>
            <person name="Grigoriev I.V."/>
            <person name="Hibbett D.S."/>
        </authorList>
    </citation>
    <scope>NUCLEOTIDE SEQUENCE [LARGE SCALE GENOMIC DNA]</scope>
    <source>
        <strain evidence="2 3">HHB12029</strain>
    </source>
</reference>
<dbReference type="Proteomes" id="UP000077266">
    <property type="component" value="Unassembled WGS sequence"/>
</dbReference>
<evidence type="ECO:0000313" key="3">
    <source>
        <dbReference type="Proteomes" id="UP000077266"/>
    </source>
</evidence>
<keyword evidence="3" id="KW-1185">Reference proteome</keyword>
<sequence length="286" mass="31352">MANDLVSLHVPDVLWTCQPANITWTSDILWPVTNLSIWISKILPAPKTDVGILTTPAESLILEEWLEIIGNGTAVTWLVDVAGGYPYRFDLYGGLYGGNGLLTSVSTNISAGGSCAELQVESVPLALWDLQPLYQFQQQRRRTQRRATTHAYPIPATASPSPSDAKRELARVFMGKDGGRPATFSEETREGAEIEQLRAAVAQLEEEARKIHGIWVCTYGLRNHFSVEICAGDAFPGIRQVGLQSVPMENGDTGQAGLGSIPVSEFHTEYVALNHYLCHSRISLYP</sequence>